<dbReference type="AlphaFoldDB" id="A0A0A8Z1P4"/>
<sequence length="33" mass="3951">MAFFAIVNSEKYKGYRPQHNSYIIFFSDMPNCM</sequence>
<name>A0A0A8Z1P4_ARUDO</name>
<proteinExistence type="predicted"/>
<reference evidence="1" key="1">
    <citation type="submission" date="2014-09" db="EMBL/GenBank/DDBJ databases">
        <authorList>
            <person name="Magalhaes I.L.F."/>
            <person name="Oliveira U."/>
            <person name="Santos F.R."/>
            <person name="Vidigal T.H.D.A."/>
            <person name="Brescovit A.D."/>
            <person name="Santos A.J."/>
        </authorList>
    </citation>
    <scope>NUCLEOTIDE SEQUENCE</scope>
    <source>
        <tissue evidence="1">Shoot tissue taken approximately 20 cm above the soil surface</tissue>
    </source>
</reference>
<organism evidence="1">
    <name type="scientific">Arundo donax</name>
    <name type="common">Giant reed</name>
    <name type="synonym">Donax arundinaceus</name>
    <dbReference type="NCBI Taxonomy" id="35708"/>
    <lineage>
        <taxon>Eukaryota</taxon>
        <taxon>Viridiplantae</taxon>
        <taxon>Streptophyta</taxon>
        <taxon>Embryophyta</taxon>
        <taxon>Tracheophyta</taxon>
        <taxon>Spermatophyta</taxon>
        <taxon>Magnoliopsida</taxon>
        <taxon>Liliopsida</taxon>
        <taxon>Poales</taxon>
        <taxon>Poaceae</taxon>
        <taxon>PACMAD clade</taxon>
        <taxon>Arundinoideae</taxon>
        <taxon>Arundineae</taxon>
        <taxon>Arundo</taxon>
    </lineage>
</organism>
<accession>A0A0A8Z1P4</accession>
<protein>
    <submittedName>
        <fullName evidence="1">Uncharacterized protein</fullName>
    </submittedName>
</protein>
<reference evidence="1" key="2">
    <citation type="journal article" date="2015" name="Data Brief">
        <title>Shoot transcriptome of the giant reed, Arundo donax.</title>
        <authorList>
            <person name="Barrero R.A."/>
            <person name="Guerrero F.D."/>
            <person name="Moolhuijzen P."/>
            <person name="Goolsby J.A."/>
            <person name="Tidwell J."/>
            <person name="Bellgard S.E."/>
            <person name="Bellgard M.I."/>
        </authorList>
    </citation>
    <scope>NUCLEOTIDE SEQUENCE</scope>
    <source>
        <tissue evidence="1">Shoot tissue taken approximately 20 cm above the soil surface</tissue>
    </source>
</reference>
<dbReference type="EMBL" id="GBRH01267260">
    <property type="protein sequence ID" value="JAD30635.1"/>
    <property type="molecule type" value="Transcribed_RNA"/>
</dbReference>
<evidence type="ECO:0000313" key="1">
    <source>
        <dbReference type="EMBL" id="JAD30635.1"/>
    </source>
</evidence>